<dbReference type="Proteomes" id="UP000185494">
    <property type="component" value="Chromosome 1"/>
</dbReference>
<dbReference type="GO" id="GO:0004022">
    <property type="term" value="F:alcohol dehydrogenase (NAD+) activity"/>
    <property type="evidence" value="ECO:0007669"/>
    <property type="project" value="UniProtKB-EC"/>
</dbReference>
<evidence type="ECO:0000256" key="4">
    <source>
        <dbReference type="ARBA" id="ARBA00023027"/>
    </source>
</evidence>
<evidence type="ECO:0000256" key="3">
    <source>
        <dbReference type="ARBA" id="ARBA00023002"/>
    </source>
</evidence>
<dbReference type="FunFam" id="1.20.1090.10:FF:000001">
    <property type="entry name" value="Aldehyde-alcohol dehydrogenase"/>
    <property type="match status" value="1"/>
</dbReference>
<keyword evidence="4" id="KW-0520">NAD</keyword>
<evidence type="ECO:0000259" key="9">
    <source>
        <dbReference type="Pfam" id="PF00465"/>
    </source>
</evidence>
<evidence type="ECO:0000256" key="7">
    <source>
        <dbReference type="ARBA" id="ARBA00074848"/>
    </source>
</evidence>
<dbReference type="InterPro" id="IPR018211">
    <property type="entry name" value="ADH_Fe_CS"/>
</dbReference>
<accession>A0A1L7AIA1</accession>
<proteinExistence type="inferred from homology"/>
<comment type="cofactor">
    <cofactor evidence="1">
        <name>Fe cation</name>
        <dbReference type="ChEBI" id="CHEBI:24875"/>
    </cofactor>
</comment>
<reference evidence="11 12" key="1">
    <citation type="submission" date="2016-05" db="EMBL/GenBank/DDBJ databases">
        <title>Complete Genome and Methylome Analysis of Psychrotrophic Bacterial Isolates from Antarctic Lake Untersee.</title>
        <authorList>
            <person name="Fomenkov A."/>
            <person name="Akimov V.N."/>
            <person name="Vasilyeva L.V."/>
            <person name="Andersen D."/>
            <person name="Vincze T."/>
            <person name="Roberts R.J."/>
        </authorList>
    </citation>
    <scope>NUCLEOTIDE SEQUENCE [LARGE SCALE GENOMIC DNA]</scope>
    <source>
        <strain evidence="11 12">U14-5</strain>
    </source>
</reference>
<feature type="domain" description="Fe-containing alcohol dehydrogenase-like C-terminal" evidence="10">
    <location>
        <begin position="193"/>
        <end position="389"/>
    </location>
</feature>
<dbReference type="EMBL" id="CP015583">
    <property type="protein sequence ID" value="APT58518.1"/>
    <property type="molecule type" value="Genomic_DNA"/>
</dbReference>
<dbReference type="Pfam" id="PF25137">
    <property type="entry name" value="ADH_Fe_C"/>
    <property type="match status" value="1"/>
</dbReference>
<comment type="similarity">
    <text evidence="2">Belongs to the iron-containing alcohol dehydrogenase family.</text>
</comment>
<dbReference type="KEGG" id="rgi:RGI145_16780"/>
<organism evidence="11 12">
    <name type="scientific">Roseomonas gilardii</name>
    <dbReference type="NCBI Taxonomy" id="257708"/>
    <lineage>
        <taxon>Bacteria</taxon>
        <taxon>Pseudomonadati</taxon>
        <taxon>Pseudomonadota</taxon>
        <taxon>Alphaproteobacteria</taxon>
        <taxon>Acetobacterales</taxon>
        <taxon>Roseomonadaceae</taxon>
        <taxon>Roseomonas</taxon>
    </lineage>
</organism>
<keyword evidence="3" id="KW-0560">Oxidoreductase</keyword>
<dbReference type="InterPro" id="IPR056798">
    <property type="entry name" value="ADH_Fe_C"/>
</dbReference>
<dbReference type="RefSeq" id="WP_075799279.1">
    <property type="nucleotide sequence ID" value="NZ_CP015583.1"/>
</dbReference>
<dbReference type="Pfam" id="PF00465">
    <property type="entry name" value="Fe-ADH"/>
    <property type="match status" value="1"/>
</dbReference>
<sequence length="389" mass="40412">MSTGPLPTFEFRTVPSVQVEWGGAKRLGEMLAARYGGRRVLVVTDAGLVKAGLLAPVLAGLEAQGFHAAVFDAVVADPPESVLLDCVRQGREAGAEIVLGLGGGSSLDVAKLAAVLLVAEQELSQIYGIGKVTGSRLPLVLVPTTAGTGSEVTNISILTTGETTKMGVVAPQLYADAVLLDAELTLGLPALHTAATGIDAMVHAIEAYTSRHKKNPLSDALAREALRLLGGNLLAACRDGRDRAAREAMLLGAMLAGQAFANAPVAAVHALAYPLGGHYHVPHGLSNALMLGPVLRFNARAAAPLYAELDTVLNGPGAGGSEERALHFVDSMQRLMDGSGAPRRLRDVGVTDNSLAMLAADAMKQTRLLVNNPVEVTEADALALYREAF</sequence>
<dbReference type="STRING" id="257708.RGI145_16780"/>
<dbReference type="Gene3D" id="3.40.50.1970">
    <property type="match status" value="1"/>
</dbReference>
<dbReference type="PANTHER" id="PTHR11496:SF102">
    <property type="entry name" value="ALCOHOL DEHYDROGENASE 4"/>
    <property type="match status" value="1"/>
</dbReference>
<comment type="catalytic activity">
    <reaction evidence="5">
        <text>a secondary alcohol + NAD(+) = a ketone + NADH + H(+)</text>
        <dbReference type="Rhea" id="RHEA:10740"/>
        <dbReference type="ChEBI" id="CHEBI:15378"/>
        <dbReference type="ChEBI" id="CHEBI:17087"/>
        <dbReference type="ChEBI" id="CHEBI:35681"/>
        <dbReference type="ChEBI" id="CHEBI:57540"/>
        <dbReference type="ChEBI" id="CHEBI:57945"/>
        <dbReference type="EC" id="1.1.1.1"/>
    </reaction>
</comment>
<dbReference type="PANTHER" id="PTHR11496">
    <property type="entry name" value="ALCOHOL DEHYDROGENASE"/>
    <property type="match status" value="1"/>
</dbReference>
<evidence type="ECO:0000256" key="6">
    <source>
        <dbReference type="ARBA" id="ARBA00049243"/>
    </source>
</evidence>
<dbReference type="Gene3D" id="1.20.1090.10">
    <property type="entry name" value="Dehydroquinate synthase-like - alpha domain"/>
    <property type="match status" value="1"/>
</dbReference>
<dbReference type="eggNOG" id="COG1454">
    <property type="taxonomic scope" value="Bacteria"/>
</dbReference>
<evidence type="ECO:0000313" key="12">
    <source>
        <dbReference type="Proteomes" id="UP000185494"/>
    </source>
</evidence>
<dbReference type="AlphaFoldDB" id="A0A1L7AIA1"/>
<evidence type="ECO:0000259" key="10">
    <source>
        <dbReference type="Pfam" id="PF25137"/>
    </source>
</evidence>
<evidence type="ECO:0000256" key="1">
    <source>
        <dbReference type="ARBA" id="ARBA00001962"/>
    </source>
</evidence>
<dbReference type="GO" id="GO:0046872">
    <property type="term" value="F:metal ion binding"/>
    <property type="evidence" value="ECO:0007669"/>
    <property type="project" value="InterPro"/>
</dbReference>
<name>A0A1L7AIA1_9PROT</name>
<dbReference type="CDD" id="cd08193">
    <property type="entry name" value="HVD"/>
    <property type="match status" value="1"/>
</dbReference>
<evidence type="ECO:0000256" key="8">
    <source>
        <dbReference type="ARBA" id="ARBA00076680"/>
    </source>
</evidence>
<protein>
    <recommendedName>
        <fullName evidence="7">Alcohol dehydrogenase 2</fullName>
    </recommendedName>
    <alternativeName>
        <fullName evidence="8">Alcohol dehydrogenase II</fullName>
    </alternativeName>
</protein>
<dbReference type="FunFam" id="3.40.50.1970:FF:000003">
    <property type="entry name" value="Alcohol dehydrogenase, iron-containing"/>
    <property type="match status" value="1"/>
</dbReference>
<evidence type="ECO:0000256" key="2">
    <source>
        <dbReference type="ARBA" id="ARBA00007358"/>
    </source>
</evidence>
<comment type="catalytic activity">
    <reaction evidence="6">
        <text>a primary alcohol + NAD(+) = an aldehyde + NADH + H(+)</text>
        <dbReference type="Rhea" id="RHEA:10736"/>
        <dbReference type="ChEBI" id="CHEBI:15378"/>
        <dbReference type="ChEBI" id="CHEBI:15734"/>
        <dbReference type="ChEBI" id="CHEBI:17478"/>
        <dbReference type="ChEBI" id="CHEBI:57540"/>
        <dbReference type="ChEBI" id="CHEBI:57945"/>
        <dbReference type="EC" id="1.1.1.1"/>
    </reaction>
</comment>
<gene>
    <name evidence="11" type="ORF">RGI145_16780</name>
</gene>
<dbReference type="InterPro" id="IPR001670">
    <property type="entry name" value="ADH_Fe/GldA"/>
</dbReference>
<dbReference type="SUPFAM" id="SSF56796">
    <property type="entry name" value="Dehydroquinate synthase-like"/>
    <property type="match status" value="1"/>
</dbReference>
<evidence type="ECO:0000313" key="11">
    <source>
        <dbReference type="EMBL" id="APT58518.1"/>
    </source>
</evidence>
<dbReference type="InterPro" id="IPR039697">
    <property type="entry name" value="Alcohol_dehydrogenase_Fe"/>
</dbReference>
<evidence type="ECO:0000256" key="5">
    <source>
        <dbReference type="ARBA" id="ARBA00049164"/>
    </source>
</evidence>
<dbReference type="PROSITE" id="PS00913">
    <property type="entry name" value="ADH_IRON_1"/>
    <property type="match status" value="1"/>
</dbReference>
<feature type="domain" description="Alcohol dehydrogenase iron-type/glycerol dehydrogenase GldA" evidence="9">
    <location>
        <begin position="19"/>
        <end position="181"/>
    </location>
</feature>